<name>A0ABP9WBC0_9DEIO</name>
<comment type="subunit">
    <text evidence="10">Homopentamer.</text>
</comment>
<protein>
    <recommendedName>
        <fullName evidence="10">Large-conductance mechanosensitive channel</fullName>
    </recommendedName>
</protein>
<dbReference type="HAMAP" id="MF_00115">
    <property type="entry name" value="MscL"/>
    <property type="match status" value="1"/>
</dbReference>
<dbReference type="InterPro" id="IPR037673">
    <property type="entry name" value="MSC/AndL"/>
</dbReference>
<dbReference type="PANTHER" id="PTHR30266:SF2">
    <property type="entry name" value="LARGE-CONDUCTANCE MECHANOSENSITIVE CHANNEL"/>
    <property type="match status" value="1"/>
</dbReference>
<proteinExistence type="inferred from homology"/>
<keyword evidence="3 10" id="KW-0813">Transport</keyword>
<dbReference type="InterPro" id="IPR001185">
    <property type="entry name" value="MS_channel"/>
</dbReference>
<keyword evidence="6 10" id="KW-1133">Transmembrane helix</keyword>
<dbReference type="EMBL" id="BAABRP010000021">
    <property type="protein sequence ID" value="GAA5514633.1"/>
    <property type="molecule type" value="Genomic_DNA"/>
</dbReference>
<evidence type="ECO:0000256" key="8">
    <source>
        <dbReference type="ARBA" id="ARBA00023136"/>
    </source>
</evidence>
<evidence type="ECO:0000256" key="4">
    <source>
        <dbReference type="ARBA" id="ARBA00022475"/>
    </source>
</evidence>
<evidence type="ECO:0000313" key="12">
    <source>
        <dbReference type="Proteomes" id="UP001401887"/>
    </source>
</evidence>
<dbReference type="Gene3D" id="1.10.1200.120">
    <property type="entry name" value="Large-conductance mechanosensitive channel, MscL, domain 1"/>
    <property type="match status" value="1"/>
</dbReference>
<dbReference type="SUPFAM" id="SSF81330">
    <property type="entry name" value="Gated mechanosensitive channel"/>
    <property type="match status" value="1"/>
</dbReference>
<dbReference type="RefSeq" id="WP_345467595.1">
    <property type="nucleotide sequence ID" value="NZ_BAABRP010000021.1"/>
</dbReference>
<dbReference type="PROSITE" id="PS01327">
    <property type="entry name" value="MSCL"/>
    <property type="match status" value="1"/>
</dbReference>
<evidence type="ECO:0000256" key="9">
    <source>
        <dbReference type="ARBA" id="ARBA00023303"/>
    </source>
</evidence>
<comment type="similarity">
    <text evidence="2 10">Belongs to the MscL family.</text>
</comment>
<evidence type="ECO:0000256" key="3">
    <source>
        <dbReference type="ARBA" id="ARBA00022448"/>
    </source>
</evidence>
<evidence type="ECO:0000256" key="2">
    <source>
        <dbReference type="ARBA" id="ARBA00007254"/>
    </source>
</evidence>
<keyword evidence="9 10" id="KW-0407">Ion channel</keyword>
<evidence type="ECO:0000256" key="10">
    <source>
        <dbReference type="HAMAP-Rule" id="MF_00115"/>
    </source>
</evidence>
<dbReference type="InterPro" id="IPR019823">
    <property type="entry name" value="Mechanosensitive_channel_CS"/>
</dbReference>
<accession>A0ABP9WBC0</accession>
<keyword evidence="12" id="KW-1185">Reference proteome</keyword>
<dbReference type="PRINTS" id="PR01264">
    <property type="entry name" value="MECHCHANNEL"/>
</dbReference>
<gene>
    <name evidence="10 11" type="primary">mscL</name>
    <name evidence="11" type="ORF">Dcar01_03389</name>
</gene>
<organism evidence="11 12">
    <name type="scientific">Deinococcus carri</name>
    <dbReference type="NCBI Taxonomy" id="1211323"/>
    <lineage>
        <taxon>Bacteria</taxon>
        <taxon>Thermotogati</taxon>
        <taxon>Deinococcota</taxon>
        <taxon>Deinococci</taxon>
        <taxon>Deinococcales</taxon>
        <taxon>Deinococcaceae</taxon>
        <taxon>Deinococcus</taxon>
    </lineage>
</organism>
<keyword evidence="5 10" id="KW-0812">Transmembrane</keyword>
<feature type="transmembrane region" description="Helical" evidence="10">
    <location>
        <begin position="12"/>
        <end position="34"/>
    </location>
</feature>
<evidence type="ECO:0000256" key="1">
    <source>
        <dbReference type="ARBA" id="ARBA00004651"/>
    </source>
</evidence>
<keyword evidence="7 10" id="KW-0406">Ion transport</keyword>
<evidence type="ECO:0000313" key="11">
    <source>
        <dbReference type="EMBL" id="GAA5514633.1"/>
    </source>
</evidence>
<keyword evidence="8 10" id="KW-0472">Membrane</keyword>
<comment type="caution">
    <text evidence="11">The sequence shown here is derived from an EMBL/GenBank/DDBJ whole genome shotgun (WGS) entry which is preliminary data.</text>
</comment>
<evidence type="ECO:0000256" key="5">
    <source>
        <dbReference type="ARBA" id="ARBA00022692"/>
    </source>
</evidence>
<keyword evidence="4 10" id="KW-1003">Cell membrane</keyword>
<dbReference type="NCBIfam" id="TIGR00220">
    <property type="entry name" value="mscL"/>
    <property type="match status" value="1"/>
</dbReference>
<reference evidence="11 12" key="1">
    <citation type="submission" date="2024-02" db="EMBL/GenBank/DDBJ databases">
        <title>Deinococcus carri NBRC 110142.</title>
        <authorList>
            <person name="Ichikawa N."/>
            <person name="Katano-Makiyama Y."/>
            <person name="Hidaka K."/>
        </authorList>
    </citation>
    <scope>NUCLEOTIDE SEQUENCE [LARGE SCALE GENOMIC DNA]</scope>
    <source>
        <strain evidence="11 12">NBRC 110142</strain>
    </source>
</reference>
<dbReference type="PANTHER" id="PTHR30266">
    <property type="entry name" value="MECHANOSENSITIVE CHANNEL MSCL"/>
    <property type="match status" value="1"/>
</dbReference>
<feature type="transmembrane region" description="Helical" evidence="10">
    <location>
        <begin position="73"/>
        <end position="94"/>
    </location>
</feature>
<comment type="subcellular location">
    <subcellularLocation>
        <location evidence="1 10">Cell membrane</location>
        <topology evidence="1 10">Multi-pass membrane protein</topology>
    </subcellularLocation>
</comment>
<comment type="function">
    <text evidence="10">Channel that opens in response to stretch forces in the membrane lipid bilayer. May participate in the regulation of osmotic pressure changes within the cell.</text>
</comment>
<dbReference type="InterPro" id="IPR036019">
    <property type="entry name" value="MscL_channel"/>
</dbReference>
<sequence>MLRGFRDFILRGNVVDLAVGVVIGAAFGGVVTAFTKAFLDPLVKLVTGGAVAGAITLRAANPAQGIDAIVLDYGSFITALINFVLTALVLYLFVVTPMNTLMARFKREEKPAVAEPSNEEKLLAEIRDELRRRPGTSV</sequence>
<evidence type="ECO:0000256" key="7">
    <source>
        <dbReference type="ARBA" id="ARBA00023065"/>
    </source>
</evidence>
<dbReference type="Proteomes" id="UP001401887">
    <property type="component" value="Unassembled WGS sequence"/>
</dbReference>
<dbReference type="Pfam" id="PF01741">
    <property type="entry name" value="MscL"/>
    <property type="match status" value="1"/>
</dbReference>
<evidence type="ECO:0000256" key="6">
    <source>
        <dbReference type="ARBA" id="ARBA00022989"/>
    </source>
</evidence>